<comment type="caution">
    <text evidence="2">The sequence shown here is derived from an EMBL/GenBank/DDBJ whole genome shotgun (WGS) entry which is preliminary data.</text>
</comment>
<organism evidence="2 3">
    <name type="scientific">Dawidia cretensis</name>
    <dbReference type="NCBI Taxonomy" id="2782350"/>
    <lineage>
        <taxon>Bacteria</taxon>
        <taxon>Pseudomonadati</taxon>
        <taxon>Bacteroidota</taxon>
        <taxon>Cytophagia</taxon>
        <taxon>Cytophagales</taxon>
        <taxon>Chryseotaleaceae</taxon>
        <taxon>Dawidia</taxon>
    </lineage>
</organism>
<dbReference type="EMBL" id="JAHESE010000051">
    <property type="protein sequence ID" value="MBT1712139.1"/>
    <property type="molecule type" value="Genomic_DNA"/>
</dbReference>
<proteinExistence type="predicted"/>
<keyword evidence="1" id="KW-0472">Membrane</keyword>
<evidence type="ECO:0000313" key="2">
    <source>
        <dbReference type="EMBL" id="MBT1712139.1"/>
    </source>
</evidence>
<gene>
    <name evidence="2" type="ORF">KK062_28115</name>
</gene>
<evidence type="ECO:0000256" key="1">
    <source>
        <dbReference type="SAM" id="Phobius"/>
    </source>
</evidence>
<keyword evidence="1" id="KW-1133">Transmembrane helix</keyword>
<keyword evidence="1" id="KW-0812">Transmembrane</keyword>
<reference evidence="2 3" key="1">
    <citation type="submission" date="2021-05" db="EMBL/GenBank/DDBJ databases">
        <title>A Polyphasic approach of four new species of the genus Ohtaekwangia: Ohtaekwangia histidinii sp. nov., Ohtaekwangia cretensis sp. nov., Ohtaekwangia indiensis sp. nov., Ohtaekwangia reichenbachii sp. nov. from diverse environment.</title>
        <authorList>
            <person name="Octaviana S."/>
        </authorList>
    </citation>
    <scope>NUCLEOTIDE SEQUENCE [LARGE SCALE GENOMIC DNA]</scope>
    <source>
        <strain evidence="2 3">PWU5</strain>
    </source>
</reference>
<dbReference type="Proteomes" id="UP001319080">
    <property type="component" value="Unassembled WGS sequence"/>
</dbReference>
<evidence type="ECO:0000313" key="3">
    <source>
        <dbReference type="Proteomes" id="UP001319080"/>
    </source>
</evidence>
<name>A0AAP2GTE1_9BACT</name>
<accession>A0AAP2GTE1</accession>
<keyword evidence="3" id="KW-1185">Reference proteome</keyword>
<sequence length="70" mass="8222">MIFKVLKVLAILFGVALQALVGVIIFTAYVFRDFDSTPPRTKEHLGRWYKNSISYTRIRPSFAWQRTWSI</sequence>
<protein>
    <submittedName>
        <fullName evidence="2">Uncharacterized protein</fullName>
    </submittedName>
</protein>
<feature type="transmembrane region" description="Helical" evidence="1">
    <location>
        <begin position="6"/>
        <end position="31"/>
    </location>
</feature>
<dbReference type="AlphaFoldDB" id="A0AAP2GTE1"/>
<dbReference type="RefSeq" id="WP_254087707.1">
    <property type="nucleotide sequence ID" value="NZ_JAHESE010000051.1"/>
</dbReference>